<gene>
    <name evidence="2" type="ORF">STEHIDRAFT_69924</name>
</gene>
<reference evidence="3" key="1">
    <citation type="journal article" date="2012" name="Science">
        <title>The Paleozoic origin of enzymatic lignin decomposition reconstructed from 31 fungal genomes.</title>
        <authorList>
            <person name="Floudas D."/>
            <person name="Binder M."/>
            <person name="Riley R."/>
            <person name="Barry K."/>
            <person name="Blanchette R.A."/>
            <person name="Henrissat B."/>
            <person name="Martinez A.T."/>
            <person name="Otillar R."/>
            <person name="Spatafora J.W."/>
            <person name="Yadav J.S."/>
            <person name="Aerts A."/>
            <person name="Benoit I."/>
            <person name="Boyd A."/>
            <person name="Carlson A."/>
            <person name="Copeland A."/>
            <person name="Coutinho P.M."/>
            <person name="de Vries R.P."/>
            <person name="Ferreira P."/>
            <person name="Findley K."/>
            <person name="Foster B."/>
            <person name="Gaskell J."/>
            <person name="Glotzer D."/>
            <person name="Gorecki P."/>
            <person name="Heitman J."/>
            <person name="Hesse C."/>
            <person name="Hori C."/>
            <person name="Igarashi K."/>
            <person name="Jurgens J.A."/>
            <person name="Kallen N."/>
            <person name="Kersten P."/>
            <person name="Kohler A."/>
            <person name="Kuees U."/>
            <person name="Kumar T.K.A."/>
            <person name="Kuo A."/>
            <person name="LaButti K."/>
            <person name="Larrondo L.F."/>
            <person name="Lindquist E."/>
            <person name="Ling A."/>
            <person name="Lombard V."/>
            <person name="Lucas S."/>
            <person name="Lundell T."/>
            <person name="Martin R."/>
            <person name="McLaughlin D.J."/>
            <person name="Morgenstern I."/>
            <person name="Morin E."/>
            <person name="Murat C."/>
            <person name="Nagy L.G."/>
            <person name="Nolan M."/>
            <person name="Ohm R.A."/>
            <person name="Patyshakuliyeva A."/>
            <person name="Rokas A."/>
            <person name="Ruiz-Duenas F.J."/>
            <person name="Sabat G."/>
            <person name="Salamov A."/>
            <person name="Samejima M."/>
            <person name="Schmutz J."/>
            <person name="Slot J.C."/>
            <person name="St John F."/>
            <person name="Stenlid J."/>
            <person name="Sun H."/>
            <person name="Sun S."/>
            <person name="Syed K."/>
            <person name="Tsang A."/>
            <person name="Wiebenga A."/>
            <person name="Young D."/>
            <person name="Pisabarro A."/>
            <person name="Eastwood D.C."/>
            <person name="Martin F."/>
            <person name="Cullen D."/>
            <person name="Grigoriev I.V."/>
            <person name="Hibbett D.S."/>
        </authorList>
    </citation>
    <scope>NUCLEOTIDE SEQUENCE [LARGE SCALE GENOMIC DNA]</scope>
    <source>
        <strain evidence="3">FP-91666</strain>
    </source>
</reference>
<dbReference type="OMA" id="GTHNAPN"/>
<proteinExistence type="predicted"/>
<feature type="signal peptide" evidence="1">
    <location>
        <begin position="1"/>
        <end position="19"/>
    </location>
</feature>
<accession>R7RVM3</accession>
<sequence>MSILSTLLALSTGQSLLKAAPTHSTQITAIVGVDNRSTLECWTLVPGPDITPNVCRDLQQLGSTSNGTYFVFAAGSPIDSGTHNAPNVQYFIILEGSATITFPDSSETLFVEANKVYIAADSADVSILGHHTVVAGGSRILQLPFPGNEVPKHNATRGKCEV</sequence>
<feature type="chain" id="PRO_5004455331" evidence="1">
    <location>
        <begin position="20"/>
        <end position="162"/>
    </location>
</feature>
<dbReference type="RefSeq" id="XP_007311776.1">
    <property type="nucleotide sequence ID" value="XM_007311714.1"/>
</dbReference>
<evidence type="ECO:0000313" key="2">
    <source>
        <dbReference type="EMBL" id="EIM79124.1"/>
    </source>
</evidence>
<dbReference type="EMBL" id="JH687410">
    <property type="protein sequence ID" value="EIM79124.1"/>
    <property type="molecule type" value="Genomic_DNA"/>
</dbReference>
<name>R7RVM3_STEHR</name>
<dbReference type="KEGG" id="shs:STEHIDRAFT_69924"/>
<keyword evidence="1" id="KW-0732">Signal</keyword>
<evidence type="ECO:0000256" key="1">
    <source>
        <dbReference type="SAM" id="SignalP"/>
    </source>
</evidence>
<dbReference type="Proteomes" id="UP000053927">
    <property type="component" value="Unassembled WGS sequence"/>
</dbReference>
<keyword evidence="3" id="KW-1185">Reference proteome</keyword>
<evidence type="ECO:0000313" key="3">
    <source>
        <dbReference type="Proteomes" id="UP000053927"/>
    </source>
</evidence>
<dbReference type="OrthoDB" id="3223416at2759"/>
<protein>
    <submittedName>
        <fullName evidence="2">Small secreted protein</fullName>
    </submittedName>
</protein>
<dbReference type="AlphaFoldDB" id="R7RVM3"/>
<organism evidence="2 3">
    <name type="scientific">Stereum hirsutum (strain FP-91666)</name>
    <name type="common">White-rot fungus</name>
    <dbReference type="NCBI Taxonomy" id="721885"/>
    <lineage>
        <taxon>Eukaryota</taxon>
        <taxon>Fungi</taxon>
        <taxon>Dikarya</taxon>
        <taxon>Basidiomycota</taxon>
        <taxon>Agaricomycotina</taxon>
        <taxon>Agaricomycetes</taxon>
        <taxon>Russulales</taxon>
        <taxon>Stereaceae</taxon>
        <taxon>Stereum</taxon>
    </lineage>
</organism>
<dbReference type="GeneID" id="18806592"/>